<dbReference type="Pfam" id="PF01914">
    <property type="entry name" value="MarC"/>
    <property type="match status" value="1"/>
</dbReference>
<evidence type="ECO:0000313" key="9">
    <source>
        <dbReference type="Proteomes" id="UP000644507"/>
    </source>
</evidence>
<reference evidence="8" key="2">
    <citation type="submission" date="2020-09" db="EMBL/GenBank/DDBJ databases">
        <authorList>
            <person name="Sun Q."/>
            <person name="Kim S."/>
        </authorList>
    </citation>
    <scope>NUCLEOTIDE SEQUENCE</scope>
    <source>
        <strain evidence="8">KCTC 12988</strain>
    </source>
</reference>
<keyword evidence="5 7" id="KW-1133">Transmembrane helix</keyword>
<keyword evidence="6 7" id="KW-0472">Membrane</keyword>
<keyword evidence="4 7" id="KW-0812">Transmembrane</keyword>
<dbReference type="PANTHER" id="PTHR33508:SF10">
    <property type="entry name" value="UPF0056 INNER MEMBRANE PROTEIN YHGN"/>
    <property type="match status" value="1"/>
</dbReference>
<gene>
    <name evidence="8" type="ORF">GCM10007100_09640</name>
</gene>
<dbReference type="EMBL" id="BMXI01000003">
    <property type="protein sequence ID" value="GHC46171.1"/>
    <property type="molecule type" value="Genomic_DNA"/>
</dbReference>
<feature type="transmembrane region" description="Helical" evidence="7">
    <location>
        <begin position="135"/>
        <end position="156"/>
    </location>
</feature>
<dbReference type="RefSeq" id="WP_189567843.1">
    <property type="nucleotide sequence ID" value="NZ_BMXI01000003.1"/>
</dbReference>
<dbReference type="GO" id="GO:0005886">
    <property type="term" value="C:plasma membrane"/>
    <property type="evidence" value="ECO:0007669"/>
    <property type="project" value="UniProtKB-SubCell"/>
</dbReference>
<evidence type="ECO:0000256" key="1">
    <source>
        <dbReference type="ARBA" id="ARBA00004651"/>
    </source>
</evidence>
<reference evidence="8" key="1">
    <citation type="journal article" date="2014" name="Int. J. Syst. Evol. Microbiol.">
        <title>Complete genome sequence of Corynebacterium casei LMG S-19264T (=DSM 44701T), isolated from a smear-ripened cheese.</title>
        <authorList>
            <consortium name="US DOE Joint Genome Institute (JGI-PGF)"/>
            <person name="Walter F."/>
            <person name="Albersmeier A."/>
            <person name="Kalinowski J."/>
            <person name="Ruckert C."/>
        </authorList>
    </citation>
    <scope>NUCLEOTIDE SEQUENCE</scope>
    <source>
        <strain evidence="8">KCTC 12988</strain>
    </source>
</reference>
<feature type="transmembrane region" description="Helical" evidence="7">
    <location>
        <begin position="98"/>
        <end position="123"/>
    </location>
</feature>
<comment type="caution">
    <text evidence="8">The sequence shown here is derived from an EMBL/GenBank/DDBJ whole genome shotgun (WGS) entry which is preliminary data.</text>
</comment>
<dbReference type="Proteomes" id="UP000644507">
    <property type="component" value="Unassembled WGS sequence"/>
</dbReference>
<organism evidence="8 9">
    <name type="scientific">Roseibacillus persicicus</name>
    <dbReference type="NCBI Taxonomy" id="454148"/>
    <lineage>
        <taxon>Bacteria</taxon>
        <taxon>Pseudomonadati</taxon>
        <taxon>Verrucomicrobiota</taxon>
        <taxon>Verrucomicrobiia</taxon>
        <taxon>Verrucomicrobiales</taxon>
        <taxon>Verrucomicrobiaceae</taxon>
        <taxon>Roseibacillus</taxon>
    </lineage>
</organism>
<evidence type="ECO:0000313" key="8">
    <source>
        <dbReference type="EMBL" id="GHC46171.1"/>
    </source>
</evidence>
<dbReference type="InterPro" id="IPR002771">
    <property type="entry name" value="Multi_antbiot-R_MarC"/>
</dbReference>
<evidence type="ECO:0000256" key="6">
    <source>
        <dbReference type="ARBA" id="ARBA00023136"/>
    </source>
</evidence>
<comment type="subcellular location">
    <subcellularLocation>
        <location evidence="1 7">Cell membrane</location>
        <topology evidence="1 7">Multi-pass membrane protein</topology>
    </subcellularLocation>
</comment>
<evidence type="ECO:0000256" key="4">
    <source>
        <dbReference type="ARBA" id="ARBA00022692"/>
    </source>
</evidence>
<evidence type="ECO:0000256" key="2">
    <source>
        <dbReference type="ARBA" id="ARBA00009784"/>
    </source>
</evidence>
<dbReference type="PANTHER" id="PTHR33508">
    <property type="entry name" value="UPF0056 MEMBRANE PROTEIN YHCE"/>
    <property type="match status" value="1"/>
</dbReference>
<keyword evidence="9" id="KW-1185">Reference proteome</keyword>
<evidence type="ECO:0000256" key="3">
    <source>
        <dbReference type="ARBA" id="ARBA00022475"/>
    </source>
</evidence>
<evidence type="ECO:0000256" key="5">
    <source>
        <dbReference type="ARBA" id="ARBA00022989"/>
    </source>
</evidence>
<feature type="transmembrane region" description="Helical" evidence="7">
    <location>
        <begin position="67"/>
        <end position="86"/>
    </location>
</feature>
<evidence type="ECO:0000256" key="7">
    <source>
        <dbReference type="RuleBase" id="RU362048"/>
    </source>
</evidence>
<feature type="transmembrane region" description="Helical" evidence="7">
    <location>
        <begin position="37"/>
        <end position="61"/>
    </location>
</feature>
<name>A0A918WH49_9BACT</name>
<dbReference type="AlphaFoldDB" id="A0A918WH49"/>
<accession>A0A918WH49</accession>
<comment type="similarity">
    <text evidence="2 7">Belongs to the UPF0056 (MarC) family.</text>
</comment>
<keyword evidence="3" id="KW-1003">Cell membrane</keyword>
<protein>
    <recommendedName>
        <fullName evidence="7">UPF0056 membrane protein</fullName>
    </recommendedName>
</protein>
<comment type="caution">
    <text evidence="7">Lacks conserved residue(s) required for the propagation of feature annotation.</text>
</comment>
<feature type="transmembrane region" description="Helical" evidence="7">
    <location>
        <begin position="6"/>
        <end position="25"/>
    </location>
</feature>
<sequence length="222" mass="23992">MLSLAFLLIIVIDPFGNMIAVNAMLKDLPPRTRLFVILRESIIAFSLLLMAALVGSTVLQLLGLDRYSLSISGGIVLFLIALGMLFPNRKIGDESTDGIPLIVPIAMPLIAGPSAISMVILFAQNHPKPDVVLAVFLSCLVSTSLLAAGTRIFQFLGVRGSMALERLMGMLLILISVQMILDGIDEYREMHQQPANAVTPSISSTQAPQNQLDSRIFAKATF</sequence>
<proteinExistence type="inferred from homology"/>